<dbReference type="Proteomes" id="UP000325672">
    <property type="component" value="Unassembled WGS sequence"/>
</dbReference>
<gene>
    <name evidence="2" type="ORF">BDV38DRAFT_281435</name>
</gene>
<dbReference type="InterPro" id="IPR000086">
    <property type="entry name" value="NUDIX_hydrolase_dom"/>
</dbReference>
<dbReference type="GeneID" id="43643757"/>
<evidence type="ECO:0000313" key="3">
    <source>
        <dbReference type="Proteomes" id="UP000325672"/>
    </source>
</evidence>
<dbReference type="SUPFAM" id="SSF55811">
    <property type="entry name" value="Nudix"/>
    <property type="match status" value="1"/>
</dbReference>
<organism evidence="2 3">
    <name type="scientific">Aspergillus pseudotamarii</name>
    <dbReference type="NCBI Taxonomy" id="132259"/>
    <lineage>
        <taxon>Eukaryota</taxon>
        <taxon>Fungi</taxon>
        <taxon>Dikarya</taxon>
        <taxon>Ascomycota</taxon>
        <taxon>Pezizomycotina</taxon>
        <taxon>Eurotiomycetes</taxon>
        <taxon>Eurotiomycetidae</taxon>
        <taxon>Eurotiales</taxon>
        <taxon>Aspergillaceae</taxon>
        <taxon>Aspergillus</taxon>
        <taxon>Aspergillus subgen. Circumdati</taxon>
    </lineage>
</organism>
<dbReference type="PANTHER" id="PTHR43736:SF1">
    <property type="entry name" value="DIHYDRONEOPTERIN TRIPHOSPHATE DIPHOSPHATASE"/>
    <property type="match status" value="1"/>
</dbReference>
<feature type="domain" description="Nudix hydrolase" evidence="1">
    <location>
        <begin position="34"/>
        <end position="176"/>
    </location>
</feature>
<reference evidence="2 3" key="1">
    <citation type="submission" date="2019-04" db="EMBL/GenBank/DDBJ databases">
        <title>Friends and foes A comparative genomics study of 23 Aspergillus species from section Flavi.</title>
        <authorList>
            <consortium name="DOE Joint Genome Institute"/>
            <person name="Kjaerbolling I."/>
            <person name="Vesth T."/>
            <person name="Frisvad J.C."/>
            <person name="Nybo J.L."/>
            <person name="Theobald S."/>
            <person name="Kildgaard S."/>
            <person name="Isbrandt T."/>
            <person name="Kuo A."/>
            <person name="Sato A."/>
            <person name="Lyhne E.K."/>
            <person name="Kogle M.E."/>
            <person name="Wiebenga A."/>
            <person name="Kun R.S."/>
            <person name="Lubbers R.J."/>
            <person name="Makela M.R."/>
            <person name="Barry K."/>
            <person name="Chovatia M."/>
            <person name="Clum A."/>
            <person name="Daum C."/>
            <person name="Haridas S."/>
            <person name="He G."/>
            <person name="LaButti K."/>
            <person name="Lipzen A."/>
            <person name="Mondo S."/>
            <person name="Riley R."/>
            <person name="Salamov A."/>
            <person name="Simmons B.A."/>
            <person name="Magnuson J.K."/>
            <person name="Henrissat B."/>
            <person name="Mortensen U.H."/>
            <person name="Larsen T.O."/>
            <person name="Devries R.P."/>
            <person name="Grigoriev I.V."/>
            <person name="Machida M."/>
            <person name="Baker S.E."/>
            <person name="Andersen M.R."/>
        </authorList>
    </citation>
    <scope>NUCLEOTIDE SEQUENCE [LARGE SCALE GENOMIC DNA]</scope>
    <source>
        <strain evidence="2 3">CBS 117625</strain>
    </source>
</reference>
<dbReference type="PROSITE" id="PS51462">
    <property type="entry name" value="NUDIX"/>
    <property type="match status" value="1"/>
</dbReference>
<evidence type="ECO:0000313" key="2">
    <source>
        <dbReference type="EMBL" id="KAE8139275.1"/>
    </source>
</evidence>
<dbReference type="Pfam" id="PF00293">
    <property type="entry name" value="NUDIX"/>
    <property type="match status" value="1"/>
</dbReference>
<dbReference type="EMBL" id="ML743567">
    <property type="protein sequence ID" value="KAE8139275.1"/>
    <property type="molecule type" value="Genomic_DNA"/>
</dbReference>
<dbReference type="CDD" id="cd02883">
    <property type="entry name" value="NUDIX_Hydrolase"/>
    <property type="match status" value="1"/>
</dbReference>
<accession>A0A5N6SX93</accession>
<dbReference type="PANTHER" id="PTHR43736">
    <property type="entry name" value="ADP-RIBOSE PYROPHOSPHATASE"/>
    <property type="match status" value="1"/>
</dbReference>
<dbReference type="RefSeq" id="XP_031915338.1">
    <property type="nucleotide sequence ID" value="XM_032059547.1"/>
</dbReference>
<proteinExistence type="predicted"/>
<dbReference type="Gene3D" id="3.90.79.10">
    <property type="entry name" value="Nucleoside Triphosphate Pyrophosphohydrolase"/>
    <property type="match status" value="1"/>
</dbReference>
<evidence type="ECO:0000259" key="1">
    <source>
        <dbReference type="PROSITE" id="PS51462"/>
    </source>
</evidence>
<dbReference type="AlphaFoldDB" id="A0A5N6SX93"/>
<dbReference type="InterPro" id="IPR015797">
    <property type="entry name" value="NUDIX_hydrolase-like_dom_sf"/>
</dbReference>
<keyword evidence="3" id="KW-1185">Reference proteome</keyword>
<sequence>MDVRRLECVNLDTELSSFSITRDPGYKFFLEGLICSLRVNVIILDKYAPACSILLLQRSARDSNSGCWEPPGGKVHYDDKTLREAAQRKVEKKTGITGFKFFDTVPIKMWDTSKAEGVRCWINFTFLASVDGQSGWQESIRSAEEEHRVLKWVTKGDILGMEETAFNGNHLETILEVFDFVENAIGAS</sequence>
<name>A0A5N6SX93_ASPPS</name>
<protein>
    <recommendedName>
        <fullName evidence="1">Nudix hydrolase domain-containing protein</fullName>
    </recommendedName>
</protein>